<dbReference type="Gene3D" id="3.40.1350.10">
    <property type="match status" value="1"/>
</dbReference>
<feature type="domain" description="YhcG PDDEXK nuclease" evidence="1">
    <location>
        <begin position="209"/>
        <end position="363"/>
    </location>
</feature>
<dbReference type="AlphaFoldDB" id="A0AAU8LPE1"/>
<organism evidence="3">
    <name type="scientific">Candidatus Electrothrix aestuarii</name>
    <dbReference type="NCBI Taxonomy" id="3062594"/>
    <lineage>
        <taxon>Bacteria</taxon>
        <taxon>Pseudomonadati</taxon>
        <taxon>Thermodesulfobacteriota</taxon>
        <taxon>Desulfobulbia</taxon>
        <taxon>Desulfobulbales</taxon>
        <taxon>Desulfobulbaceae</taxon>
        <taxon>Candidatus Electrothrix</taxon>
    </lineage>
</organism>
<dbReference type="Pfam" id="PF06250">
    <property type="entry name" value="YhcG_C"/>
    <property type="match status" value="1"/>
</dbReference>
<proteinExistence type="predicted"/>
<reference evidence="3" key="2">
    <citation type="submission" date="2024-06" db="EMBL/GenBank/DDBJ databases">
        <authorList>
            <person name="Plum-Jensen L.E."/>
            <person name="Schramm A."/>
            <person name="Marshall I.P.G."/>
        </authorList>
    </citation>
    <scope>NUCLEOTIDE SEQUENCE</scope>
    <source>
        <strain evidence="3">Rat1</strain>
    </source>
</reference>
<dbReference type="EMBL" id="CP159373">
    <property type="protein sequence ID" value="XCN71116.1"/>
    <property type="molecule type" value="Genomic_DNA"/>
</dbReference>
<dbReference type="InterPro" id="IPR011856">
    <property type="entry name" value="tRNA_endonuc-like_dom_sf"/>
</dbReference>
<reference evidence="3" key="1">
    <citation type="journal article" date="2024" name="Syst. Appl. Microbiol.">
        <title>First single-strain enrichments of Electrothrix cable bacteria, description of E. aestuarii sp. nov. and E. rattekaaiensis sp. nov., and proposal of a cable bacteria taxonomy following the rules of the SeqCode.</title>
        <authorList>
            <person name="Plum-Jensen L.E."/>
            <person name="Schramm A."/>
            <person name="Marshall I.P.G."/>
        </authorList>
    </citation>
    <scope>NUCLEOTIDE SEQUENCE</scope>
    <source>
        <strain evidence="3">Rat1</strain>
    </source>
</reference>
<dbReference type="PANTHER" id="PTHR30547">
    <property type="entry name" value="UNCHARACTERIZED PROTEIN YHCG-RELATED"/>
    <property type="match status" value="1"/>
</dbReference>
<dbReference type="Pfam" id="PF17761">
    <property type="entry name" value="DUF1016_N"/>
    <property type="match status" value="1"/>
</dbReference>
<dbReference type="InterPro" id="IPR041527">
    <property type="entry name" value="YhcG_N"/>
</dbReference>
<evidence type="ECO:0000259" key="1">
    <source>
        <dbReference type="Pfam" id="PF06250"/>
    </source>
</evidence>
<sequence length="380" mass="44933">MPKNDRIEQTPGTSLSPLLSDIRKIVAQARNQAYSAVNTAMVQAYWLIGKRIVEEEQNGQERAQYGRKIIKTLSKELTAEFGKGFSERTIREFRQFYIIFQQAEIRRTLCANSSSLTDQIMQPEMNDEIWHTLFTRLSWSHIRLIMRLSNTEARAYYIKETAENNWSVRTLDRNISTLYYERLLKSPNQEPVKQEMLEKTEMLQRDKFEFIKNPAVLEFLNLPANRGYTEQQLEQALLDNLQQFLLELGKGYAFVERQKLIRTEARDYYIDLVFYNYILKCFVLIDLKTHRITHQDVGQMDMYVRMFDNRERCQGDNPTLGIVLCTETDQDIARYSVLKGNEQLFASKYKLYLPTEEELRAEIEREKLHLRLQMEQNSPA</sequence>
<protein>
    <submittedName>
        <fullName evidence="3">PDDEXK nuclease domain-containing protein</fullName>
    </submittedName>
</protein>
<dbReference type="InterPro" id="IPR053148">
    <property type="entry name" value="PD-DEXK-like_domain"/>
</dbReference>
<dbReference type="GO" id="GO:0003676">
    <property type="term" value="F:nucleic acid binding"/>
    <property type="evidence" value="ECO:0007669"/>
    <property type="project" value="InterPro"/>
</dbReference>
<dbReference type="PANTHER" id="PTHR30547:SF5">
    <property type="entry name" value="NUCLEASE YHCG-RELATED"/>
    <property type="match status" value="1"/>
</dbReference>
<gene>
    <name evidence="3" type="ORF">Q3M24_12390</name>
</gene>
<evidence type="ECO:0000259" key="2">
    <source>
        <dbReference type="Pfam" id="PF17761"/>
    </source>
</evidence>
<dbReference type="InterPro" id="IPR009362">
    <property type="entry name" value="YhcG_C"/>
</dbReference>
<evidence type="ECO:0000313" key="3">
    <source>
        <dbReference type="EMBL" id="XCN71116.1"/>
    </source>
</evidence>
<dbReference type="KEGG" id="eaj:Q3M24_12390"/>
<name>A0AAU8LPE1_9BACT</name>
<feature type="domain" description="YhcG N-terminal" evidence="2">
    <location>
        <begin position="21"/>
        <end position="182"/>
    </location>
</feature>
<accession>A0AAU8LPE1</accession>